<name>A0AAN8MJJ8_9PEZI</name>
<sequence>MEVDDKDATSFFKFCHGIDGTRISHELVEGDGGKEIQLDTEYYMGQAIRPRGQIARIDQMDGDVLAAVERFGAGSQDAGRPPSSISIRLKGWDRIALKQVVLIKIHRIPILGTSLSEKLENFRNKATSSEAKRKKVTGFCEEADDDVEGDSVAAGPLSVRWAILKTNYRSRAGIVNLISRNFYGQLKATRPDNPQGGIFNWYFNSNERHEGVSTACPLAVLWQDIARQSEGQKTQTCSRYNRSSIHHIIDILAFLEALAPDIKGEDVAVIAMYSAQVALLRRAVAEFLTGLMKNFDIGIVDSF</sequence>
<dbReference type="AlphaFoldDB" id="A0AAN8MJJ8"/>
<evidence type="ECO:0000259" key="1">
    <source>
        <dbReference type="Pfam" id="PF13087"/>
    </source>
</evidence>
<protein>
    <recommendedName>
        <fullName evidence="1">DNA2/NAM7 helicase-like C-terminal domain-containing protein</fullName>
    </recommendedName>
</protein>
<feature type="domain" description="DNA2/NAM7 helicase-like C-terminal" evidence="1">
    <location>
        <begin position="162"/>
        <end position="303"/>
    </location>
</feature>
<keyword evidence="3" id="KW-1185">Reference proteome</keyword>
<dbReference type="Proteomes" id="UP001313282">
    <property type="component" value="Unassembled WGS sequence"/>
</dbReference>
<dbReference type="InterPro" id="IPR041679">
    <property type="entry name" value="DNA2/NAM7-like_C"/>
</dbReference>
<reference evidence="2 3" key="1">
    <citation type="submission" date="2019-10" db="EMBL/GenBank/DDBJ databases">
        <authorList>
            <person name="Palmer J.M."/>
        </authorList>
    </citation>
    <scope>NUCLEOTIDE SEQUENCE [LARGE SCALE GENOMIC DNA]</scope>
    <source>
        <strain evidence="2 3">TWF718</strain>
    </source>
</reference>
<gene>
    <name evidence="2" type="ORF">TWF718_009836</name>
</gene>
<dbReference type="EMBL" id="JAVHNR010000007">
    <property type="protein sequence ID" value="KAK6337050.1"/>
    <property type="molecule type" value="Genomic_DNA"/>
</dbReference>
<dbReference type="InterPro" id="IPR027417">
    <property type="entry name" value="P-loop_NTPase"/>
</dbReference>
<dbReference type="SUPFAM" id="SSF52540">
    <property type="entry name" value="P-loop containing nucleoside triphosphate hydrolases"/>
    <property type="match status" value="1"/>
</dbReference>
<dbReference type="Gene3D" id="3.40.50.300">
    <property type="entry name" value="P-loop containing nucleotide triphosphate hydrolases"/>
    <property type="match status" value="1"/>
</dbReference>
<accession>A0AAN8MJJ8</accession>
<evidence type="ECO:0000313" key="2">
    <source>
        <dbReference type="EMBL" id="KAK6337050.1"/>
    </source>
</evidence>
<proteinExistence type="predicted"/>
<comment type="caution">
    <text evidence="2">The sequence shown here is derived from an EMBL/GenBank/DDBJ whole genome shotgun (WGS) entry which is preliminary data.</text>
</comment>
<dbReference type="Pfam" id="PF13087">
    <property type="entry name" value="AAA_12"/>
    <property type="match status" value="1"/>
</dbReference>
<organism evidence="2 3">
    <name type="scientific">Orbilia javanica</name>
    <dbReference type="NCBI Taxonomy" id="47235"/>
    <lineage>
        <taxon>Eukaryota</taxon>
        <taxon>Fungi</taxon>
        <taxon>Dikarya</taxon>
        <taxon>Ascomycota</taxon>
        <taxon>Pezizomycotina</taxon>
        <taxon>Orbiliomycetes</taxon>
        <taxon>Orbiliales</taxon>
        <taxon>Orbiliaceae</taxon>
        <taxon>Orbilia</taxon>
    </lineage>
</organism>
<evidence type="ECO:0000313" key="3">
    <source>
        <dbReference type="Proteomes" id="UP001313282"/>
    </source>
</evidence>